<evidence type="ECO:0000313" key="1">
    <source>
        <dbReference type="EMBL" id="GCC25521.1"/>
    </source>
</evidence>
<sequence>MIDLFENGGAAMFKVVSFDTPTGVVLAVTFASKVKSNYKIDWKAVQHEHKEKAHIEDIEQCNNQRPTWLQ</sequence>
<name>A0A401S551_CHIPU</name>
<evidence type="ECO:0000313" key="2">
    <source>
        <dbReference type="Proteomes" id="UP000287033"/>
    </source>
</evidence>
<dbReference type="AlphaFoldDB" id="A0A401S551"/>
<proteinExistence type="predicted"/>
<keyword evidence="2" id="KW-1185">Reference proteome</keyword>
<accession>A0A401S551</accession>
<dbReference type="Proteomes" id="UP000287033">
    <property type="component" value="Unassembled WGS sequence"/>
</dbReference>
<comment type="caution">
    <text evidence="1">The sequence shown here is derived from an EMBL/GenBank/DDBJ whole genome shotgun (WGS) entry which is preliminary data.</text>
</comment>
<dbReference type="EMBL" id="BEZZ01000088">
    <property type="protein sequence ID" value="GCC25521.1"/>
    <property type="molecule type" value="Genomic_DNA"/>
</dbReference>
<reference evidence="1 2" key="1">
    <citation type="journal article" date="2018" name="Nat. Ecol. Evol.">
        <title>Shark genomes provide insights into elasmobranch evolution and the origin of vertebrates.</title>
        <authorList>
            <person name="Hara Y"/>
            <person name="Yamaguchi K"/>
            <person name="Onimaru K"/>
            <person name="Kadota M"/>
            <person name="Koyanagi M"/>
            <person name="Keeley SD"/>
            <person name="Tatsumi K"/>
            <person name="Tanaka K"/>
            <person name="Motone F"/>
            <person name="Kageyama Y"/>
            <person name="Nozu R"/>
            <person name="Adachi N"/>
            <person name="Nishimura O"/>
            <person name="Nakagawa R"/>
            <person name="Tanegashima C"/>
            <person name="Kiyatake I"/>
            <person name="Matsumoto R"/>
            <person name="Murakumo K"/>
            <person name="Nishida K"/>
            <person name="Terakita A"/>
            <person name="Kuratani S"/>
            <person name="Sato K"/>
            <person name="Hyodo S Kuraku.S."/>
        </authorList>
    </citation>
    <scope>NUCLEOTIDE SEQUENCE [LARGE SCALE GENOMIC DNA]</scope>
</reference>
<gene>
    <name evidence="1" type="ORF">chiPu_0003931</name>
</gene>
<organism evidence="1 2">
    <name type="scientific">Chiloscyllium punctatum</name>
    <name type="common">Brownbanded bambooshark</name>
    <name type="synonym">Hemiscyllium punctatum</name>
    <dbReference type="NCBI Taxonomy" id="137246"/>
    <lineage>
        <taxon>Eukaryota</taxon>
        <taxon>Metazoa</taxon>
        <taxon>Chordata</taxon>
        <taxon>Craniata</taxon>
        <taxon>Vertebrata</taxon>
        <taxon>Chondrichthyes</taxon>
        <taxon>Elasmobranchii</taxon>
        <taxon>Galeomorphii</taxon>
        <taxon>Galeoidea</taxon>
        <taxon>Orectolobiformes</taxon>
        <taxon>Hemiscylliidae</taxon>
        <taxon>Chiloscyllium</taxon>
    </lineage>
</organism>
<dbReference type="OrthoDB" id="430340at2759"/>
<protein>
    <submittedName>
        <fullName evidence="1">Uncharacterized protein</fullName>
    </submittedName>
</protein>